<evidence type="ECO:0000313" key="6">
    <source>
        <dbReference type="EMBL" id="KAB8137566.1"/>
    </source>
</evidence>
<dbReference type="InterPro" id="IPR000917">
    <property type="entry name" value="Sulfatase_N"/>
</dbReference>
<feature type="domain" description="Sulfatase N-terminal" evidence="5">
    <location>
        <begin position="6"/>
        <end position="317"/>
    </location>
</feature>
<keyword evidence="2" id="KW-0479">Metal-binding</keyword>
<keyword evidence="7" id="KW-1185">Reference proteome</keyword>
<dbReference type="Pfam" id="PF00884">
    <property type="entry name" value="Sulfatase"/>
    <property type="match status" value="1"/>
</dbReference>
<gene>
    <name evidence="6" type="ORF">F9U64_08600</name>
</gene>
<dbReference type="GO" id="GO:0046872">
    <property type="term" value="F:metal ion binding"/>
    <property type="evidence" value="ECO:0007669"/>
    <property type="project" value="UniProtKB-KW"/>
</dbReference>
<dbReference type="CDD" id="cd16152">
    <property type="entry name" value="sulfatase_like"/>
    <property type="match status" value="1"/>
</dbReference>
<evidence type="ECO:0000313" key="7">
    <source>
        <dbReference type="Proteomes" id="UP000480246"/>
    </source>
</evidence>
<dbReference type="RefSeq" id="WP_153402590.1">
    <property type="nucleotide sequence ID" value="NZ_ML762428.1"/>
</dbReference>
<dbReference type="InterPro" id="IPR024607">
    <property type="entry name" value="Sulfatase_CS"/>
</dbReference>
<sequence>MTNKRPNVVVVFTDQQRWDTTGVHGNPLDLTPNFDRMAREGTHLYHSFTCQPVCAPARSCFQTGKFATDTGCYRNAVPLPEDEKTLAHYFKEEGYYTGYIGKWHLAAEEPVSRKRQGGYDYWLAANGLEHTSEPYQTTLYDNDGNPVELPGYRVDALTDAAIRFIDDRNKQDDPFFLFLSYLEPHHQNRTDNYPAPTGYEEKYTSAWTPPDLQALGGTSAQQLGGYYGMVKRLDEALGRILDVLKSLQIEEETIVLFTTDHGSHFKTRNHEYKRSCHESSIRIPAALTGPGFSQGGQKKELVSLIDFPPTLLDAAGIEVPEQMSGNSILPLVRNDNKDWENEVFIQISESQVGRAIRTKRWKYSVSDPEADRIYDASSQRYVEEFLYDLKADPYELTNLIGLRSHQEVAEVLRQKLLKKIEQFEKEKPVIQPAALKESGQRKVRETELEL</sequence>
<keyword evidence="6" id="KW-0808">Transferase</keyword>
<evidence type="ECO:0000256" key="4">
    <source>
        <dbReference type="ARBA" id="ARBA00022837"/>
    </source>
</evidence>
<dbReference type="GO" id="GO:0004065">
    <property type="term" value="F:arylsulfatase activity"/>
    <property type="evidence" value="ECO:0007669"/>
    <property type="project" value="TreeGrafter"/>
</dbReference>
<dbReference type="OrthoDB" id="9762324at2"/>
<comment type="similarity">
    <text evidence="1">Belongs to the sulfatase family.</text>
</comment>
<dbReference type="EMBL" id="WEID01000040">
    <property type="protein sequence ID" value="KAB8137566.1"/>
    <property type="molecule type" value="Genomic_DNA"/>
</dbReference>
<keyword evidence="4" id="KW-0106">Calcium</keyword>
<evidence type="ECO:0000256" key="1">
    <source>
        <dbReference type="ARBA" id="ARBA00008779"/>
    </source>
</evidence>
<organism evidence="6 7">
    <name type="scientific">Gracilibacillus oryzae</name>
    <dbReference type="NCBI Taxonomy" id="1672701"/>
    <lineage>
        <taxon>Bacteria</taxon>
        <taxon>Bacillati</taxon>
        <taxon>Bacillota</taxon>
        <taxon>Bacilli</taxon>
        <taxon>Bacillales</taxon>
        <taxon>Bacillaceae</taxon>
        <taxon>Gracilibacillus</taxon>
    </lineage>
</organism>
<reference evidence="6 7" key="1">
    <citation type="submission" date="2019-10" db="EMBL/GenBank/DDBJ databases">
        <title>Gracilibacillus sp. nov. isolated from rice seeds.</title>
        <authorList>
            <person name="He S."/>
        </authorList>
    </citation>
    <scope>NUCLEOTIDE SEQUENCE [LARGE SCALE GENOMIC DNA]</scope>
    <source>
        <strain evidence="6 7">TD8</strain>
    </source>
</reference>
<dbReference type="AlphaFoldDB" id="A0A7C8KSV5"/>
<evidence type="ECO:0000259" key="5">
    <source>
        <dbReference type="Pfam" id="PF00884"/>
    </source>
</evidence>
<dbReference type="GO" id="GO:0016740">
    <property type="term" value="F:transferase activity"/>
    <property type="evidence" value="ECO:0007669"/>
    <property type="project" value="UniProtKB-KW"/>
</dbReference>
<dbReference type="InterPro" id="IPR017850">
    <property type="entry name" value="Alkaline_phosphatase_core_sf"/>
</dbReference>
<dbReference type="Proteomes" id="UP000480246">
    <property type="component" value="Unassembled WGS sequence"/>
</dbReference>
<evidence type="ECO:0000256" key="3">
    <source>
        <dbReference type="ARBA" id="ARBA00022801"/>
    </source>
</evidence>
<dbReference type="PROSITE" id="PS00149">
    <property type="entry name" value="SULFATASE_2"/>
    <property type="match status" value="1"/>
</dbReference>
<keyword evidence="3 6" id="KW-0378">Hydrolase</keyword>
<evidence type="ECO:0000256" key="2">
    <source>
        <dbReference type="ARBA" id="ARBA00022723"/>
    </source>
</evidence>
<dbReference type="SUPFAM" id="SSF53649">
    <property type="entry name" value="Alkaline phosphatase-like"/>
    <property type="match status" value="1"/>
</dbReference>
<accession>A0A7C8KSV5</accession>
<dbReference type="Gene3D" id="3.40.720.10">
    <property type="entry name" value="Alkaline Phosphatase, subunit A"/>
    <property type="match status" value="1"/>
</dbReference>
<protein>
    <submittedName>
        <fullName evidence="6">Sulfatase-like hydrolase/transferase</fullName>
    </submittedName>
</protein>
<name>A0A7C8KSV5_9BACI</name>
<dbReference type="PANTHER" id="PTHR42693">
    <property type="entry name" value="ARYLSULFATASE FAMILY MEMBER"/>
    <property type="match status" value="1"/>
</dbReference>
<dbReference type="PANTHER" id="PTHR42693:SF53">
    <property type="entry name" value="ENDO-4-O-SULFATASE"/>
    <property type="match status" value="1"/>
</dbReference>
<comment type="caution">
    <text evidence="6">The sequence shown here is derived from an EMBL/GenBank/DDBJ whole genome shotgun (WGS) entry which is preliminary data.</text>
</comment>
<dbReference type="InterPro" id="IPR050738">
    <property type="entry name" value="Sulfatase"/>
</dbReference>
<proteinExistence type="inferred from homology"/>